<dbReference type="EMBL" id="FNPI01000006">
    <property type="protein sequence ID" value="SDZ09528.1"/>
    <property type="molecule type" value="Genomic_DNA"/>
</dbReference>
<evidence type="ECO:0000313" key="3">
    <source>
        <dbReference type="Proteomes" id="UP000198935"/>
    </source>
</evidence>
<dbReference type="STRING" id="1503961.SAMN05421736_10655"/>
<proteinExistence type="predicted"/>
<evidence type="ECO:0000256" key="1">
    <source>
        <dbReference type="SAM" id="Phobius"/>
    </source>
</evidence>
<name>A0A1H3Q8W7_9BACI</name>
<feature type="transmembrane region" description="Helical" evidence="1">
    <location>
        <begin position="21"/>
        <end position="41"/>
    </location>
</feature>
<dbReference type="CDD" id="cd00084">
    <property type="entry name" value="HMG-box_SF"/>
    <property type="match status" value="1"/>
</dbReference>
<keyword evidence="1" id="KW-0812">Transmembrane</keyword>
<evidence type="ECO:0000313" key="2">
    <source>
        <dbReference type="EMBL" id="SDZ09528.1"/>
    </source>
</evidence>
<organism evidence="2 3">
    <name type="scientific">Evansella caseinilytica</name>
    <dbReference type="NCBI Taxonomy" id="1503961"/>
    <lineage>
        <taxon>Bacteria</taxon>
        <taxon>Bacillati</taxon>
        <taxon>Bacillota</taxon>
        <taxon>Bacilli</taxon>
        <taxon>Bacillales</taxon>
        <taxon>Bacillaceae</taxon>
        <taxon>Evansella</taxon>
    </lineage>
</organism>
<reference evidence="3" key="1">
    <citation type="submission" date="2016-10" db="EMBL/GenBank/DDBJ databases">
        <authorList>
            <person name="Varghese N."/>
            <person name="Submissions S."/>
        </authorList>
    </citation>
    <scope>NUCLEOTIDE SEQUENCE [LARGE SCALE GENOMIC DNA]</scope>
    <source>
        <strain evidence="3">SP</strain>
    </source>
</reference>
<keyword evidence="3" id="KW-1185">Reference proteome</keyword>
<dbReference type="AlphaFoldDB" id="A0A1H3Q8W7"/>
<gene>
    <name evidence="2" type="ORF">SAMN05421736_10655</name>
</gene>
<keyword evidence="1" id="KW-0472">Membrane</keyword>
<keyword evidence="1" id="KW-1133">Transmembrane helix</keyword>
<dbReference type="OrthoDB" id="2940457at2"/>
<sequence>MTENRASTQKEQTKKKLKWPVYAMAFGLTISFLIRHGSYMFGDSSSPEPVSPELQDAVNVIHENREKEKEETIEKNTSPITNFLEILNDGTLEENISLVVSESYQDVILENIDHPLLTQLAGAQITKATNLSSYIPYGFFLLENNEEDVKAVVEVSSGKIMSIYAEGWSESEENKAKYQEMLQELEESGNDYE</sequence>
<protein>
    <submittedName>
        <fullName evidence="2">Uncharacterized protein</fullName>
    </submittedName>
</protein>
<accession>A0A1H3Q8W7</accession>
<dbReference type="Proteomes" id="UP000198935">
    <property type="component" value="Unassembled WGS sequence"/>
</dbReference>